<dbReference type="eggNOG" id="ENOG502SFF8">
    <property type="taxonomic scope" value="Eukaryota"/>
</dbReference>
<keyword evidence="3" id="KW-1185">Reference proteome</keyword>
<evidence type="ECO:0000313" key="3">
    <source>
        <dbReference type="Proteomes" id="UP000002499"/>
    </source>
</evidence>
<evidence type="ECO:0008006" key="4">
    <source>
        <dbReference type="Google" id="ProtNLM"/>
    </source>
</evidence>
<evidence type="ECO:0000313" key="2">
    <source>
        <dbReference type="EMBL" id="EFY91105.1"/>
    </source>
</evidence>
<feature type="compositionally biased region" description="Basic residues" evidence="1">
    <location>
        <begin position="229"/>
        <end position="240"/>
    </location>
</feature>
<sequence length="584" mass="61701">MGPGTIYSAQVPVSAANIEVAQPCRRTVLLTASTASRGTWILPAASKAQASAFGWSSRFASIIRNNTRLHPDISVLHHTLSFKAYAHLRRRVPPRHPYLQSAPCRPRFSCKRAVISLGLKHVRLRRDPTAKQTEQGSGRWALVCSSDLEILNVPSRIYPSPTPTVCCLPSEAWTTATTPAFNEFACLAVMTAADMVNEPHDRQAHRRRPFSTWVKKLTNFKSSSDGDRPKRHMKMKRGHKLNNPYPQSGHVSQNQPNDPNGPNGPVNRANHTDANGDSSYSFTTARTGSITSLDQPARGSVDGLGLAPTTAGTVSTENEAPRSLAPSHGGASSLAGTSRTIGGGMDGRRGGDSTFSSPAPSVRSLTTTLTTIQSVAPNGNTPYVAAPPHSNTQSIQFSQPFPSTSPASAIPSHLAPTSNPTTYTTATANNLLTDNASILTLASSSKRHRRRSMDTDASVRALAPSSLWGGSRESLPLSVLSANIDQGGMPTTPGIPGSSSRLGPERNSIYSSTGVAPAITCERNSILAKQGDGASVRSGPLSLGRPDSISGSIAGVTSPLASPREEPEQQNPKDDGAAPGPKED</sequence>
<dbReference type="EMBL" id="GL698484">
    <property type="protein sequence ID" value="EFY91105.1"/>
    <property type="molecule type" value="Genomic_DNA"/>
</dbReference>
<feature type="region of interest" description="Disordered" evidence="1">
    <location>
        <begin position="220"/>
        <end position="414"/>
    </location>
</feature>
<feature type="compositionally biased region" description="Polar residues" evidence="1">
    <location>
        <begin position="389"/>
        <end position="407"/>
    </location>
</feature>
<gene>
    <name evidence="2" type="ORF">MAC_02776</name>
</gene>
<dbReference type="STRING" id="655827.E9DYS8"/>
<feature type="compositionally biased region" description="Polar residues" evidence="1">
    <location>
        <begin position="353"/>
        <end position="381"/>
    </location>
</feature>
<accession>E9DYS8</accession>
<feature type="region of interest" description="Disordered" evidence="1">
    <location>
        <begin position="528"/>
        <end position="584"/>
    </location>
</feature>
<dbReference type="InParanoid" id="E9DYS8"/>
<feature type="compositionally biased region" description="Low complexity" evidence="1">
    <location>
        <begin position="253"/>
        <end position="265"/>
    </location>
</feature>
<dbReference type="HOGENOM" id="CLU_466979_0_0_1"/>
<organism evidence="3">
    <name type="scientific">Metarhizium acridum (strain CQMa 102)</name>
    <dbReference type="NCBI Taxonomy" id="655827"/>
    <lineage>
        <taxon>Eukaryota</taxon>
        <taxon>Fungi</taxon>
        <taxon>Dikarya</taxon>
        <taxon>Ascomycota</taxon>
        <taxon>Pezizomycotina</taxon>
        <taxon>Sordariomycetes</taxon>
        <taxon>Hypocreomycetidae</taxon>
        <taxon>Hypocreales</taxon>
        <taxon>Clavicipitaceae</taxon>
        <taxon>Metarhizium</taxon>
    </lineage>
</organism>
<protein>
    <recommendedName>
        <fullName evidence="4">Ca2+-modulated nonselective cation channel polycystin</fullName>
    </recommendedName>
</protein>
<dbReference type="AlphaFoldDB" id="E9DYS8"/>
<evidence type="ECO:0000256" key="1">
    <source>
        <dbReference type="SAM" id="MobiDB-lite"/>
    </source>
</evidence>
<reference evidence="2 3" key="1">
    <citation type="journal article" date="2011" name="PLoS Genet.">
        <title>Genome sequencing and comparative transcriptomics of the model entomopathogenic fungi Metarhizium anisopliae and M. acridum.</title>
        <authorList>
            <person name="Gao Q."/>
            <person name="Jin K."/>
            <person name="Ying S.H."/>
            <person name="Zhang Y."/>
            <person name="Xiao G."/>
            <person name="Shang Y."/>
            <person name="Duan Z."/>
            <person name="Hu X."/>
            <person name="Xie X.Q."/>
            <person name="Zhou G."/>
            <person name="Peng G."/>
            <person name="Luo Z."/>
            <person name="Huang W."/>
            <person name="Wang B."/>
            <person name="Fang W."/>
            <person name="Wang S."/>
            <person name="Zhong Y."/>
            <person name="Ma L.J."/>
            <person name="St Leger R.J."/>
            <person name="Zhao G.P."/>
            <person name="Pei Y."/>
            <person name="Feng M.G."/>
            <person name="Xia Y."/>
            <person name="Wang C."/>
        </authorList>
    </citation>
    <scope>NUCLEOTIDE SEQUENCE [LARGE SCALE GENOMIC DNA]</scope>
    <source>
        <strain evidence="2 3">CQMa 102</strain>
    </source>
</reference>
<name>E9DYS8_METAQ</name>
<proteinExistence type="predicted"/>
<feature type="compositionally biased region" description="Polar residues" evidence="1">
    <location>
        <begin position="272"/>
        <end position="294"/>
    </location>
</feature>
<dbReference type="Proteomes" id="UP000002499">
    <property type="component" value="Unassembled WGS sequence"/>
</dbReference>
<feature type="compositionally biased region" description="Basic and acidic residues" evidence="1">
    <location>
        <begin position="563"/>
        <end position="584"/>
    </location>
</feature>
<dbReference type="OrthoDB" id="5377012at2759"/>